<dbReference type="AlphaFoldDB" id="A0A5E7TA69"/>
<proteinExistence type="predicted"/>
<accession>A0A5E7TA69</accession>
<gene>
    <name evidence="1" type="ORF">PS683_04763</name>
</gene>
<organism evidence="1">
    <name type="scientific">Pseudomonas fluorescens</name>
    <dbReference type="NCBI Taxonomy" id="294"/>
    <lineage>
        <taxon>Bacteria</taxon>
        <taxon>Pseudomonadati</taxon>
        <taxon>Pseudomonadota</taxon>
        <taxon>Gammaproteobacteria</taxon>
        <taxon>Pseudomonadales</taxon>
        <taxon>Pseudomonadaceae</taxon>
        <taxon>Pseudomonas</taxon>
    </lineage>
</organism>
<dbReference type="EMBL" id="LR700650">
    <property type="protein sequence ID" value="VVM16425.1"/>
    <property type="molecule type" value="Genomic_DNA"/>
</dbReference>
<name>A0A5E7TA69_PSEFL</name>
<sequence length="33" mass="3654">MLKCPQEWDLADVLQGVLLGMHTDCHLSVICNA</sequence>
<protein>
    <submittedName>
        <fullName evidence="1">Uncharacterized protein</fullName>
    </submittedName>
</protein>
<evidence type="ECO:0000313" key="1">
    <source>
        <dbReference type="EMBL" id="VVM16425.1"/>
    </source>
</evidence>
<reference evidence="1" key="1">
    <citation type="submission" date="2019-09" db="EMBL/GenBank/DDBJ databases">
        <authorList>
            <person name="Chandra G."/>
            <person name="Truman W A."/>
        </authorList>
    </citation>
    <scope>NUCLEOTIDE SEQUENCE</scope>
    <source>
        <strain evidence="1">PS683</strain>
    </source>
</reference>